<evidence type="ECO:0000256" key="2">
    <source>
        <dbReference type="SAM" id="MobiDB-lite"/>
    </source>
</evidence>
<evidence type="ECO:0000256" key="1">
    <source>
        <dbReference type="SAM" id="Coils"/>
    </source>
</evidence>
<protein>
    <submittedName>
        <fullName evidence="3">Uncharacterized protein</fullName>
    </submittedName>
</protein>
<dbReference type="AlphaFoldDB" id="A0A834Y2T4"/>
<dbReference type="EMBL" id="JACMRX010000001">
    <property type="protein sequence ID" value="KAF7996627.1"/>
    <property type="molecule type" value="Genomic_DNA"/>
</dbReference>
<dbReference type="Proteomes" id="UP000639338">
    <property type="component" value="Unassembled WGS sequence"/>
</dbReference>
<gene>
    <name evidence="3" type="ORF">HCN44_002273</name>
</gene>
<keyword evidence="1" id="KW-0175">Coiled coil</keyword>
<proteinExistence type="predicted"/>
<keyword evidence="4" id="KW-1185">Reference proteome</keyword>
<evidence type="ECO:0000313" key="3">
    <source>
        <dbReference type="EMBL" id="KAF7996627.1"/>
    </source>
</evidence>
<feature type="region of interest" description="Disordered" evidence="2">
    <location>
        <begin position="533"/>
        <end position="573"/>
    </location>
</feature>
<reference evidence="3 4" key="1">
    <citation type="submission" date="2020-08" db="EMBL/GenBank/DDBJ databases">
        <title>Aphidius gifuensis genome sequencing and assembly.</title>
        <authorList>
            <person name="Du Z."/>
        </authorList>
    </citation>
    <scope>NUCLEOTIDE SEQUENCE [LARGE SCALE GENOMIC DNA]</scope>
    <source>
        <strain evidence="3">YNYX2018</strain>
        <tissue evidence="3">Adults</tissue>
    </source>
</reference>
<dbReference type="OrthoDB" id="10064535at2759"/>
<feature type="compositionally biased region" description="Acidic residues" evidence="2">
    <location>
        <begin position="538"/>
        <end position="549"/>
    </location>
</feature>
<name>A0A834Y2T4_APHGI</name>
<organism evidence="3 4">
    <name type="scientific">Aphidius gifuensis</name>
    <name type="common">Parasitoid wasp</name>
    <dbReference type="NCBI Taxonomy" id="684658"/>
    <lineage>
        <taxon>Eukaryota</taxon>
        <taxon>Metazoa</taxon>
        <taxon>Ecdysozoa</taxon>
        <taxon>Arthropoda</taxon>
        <taxon>Hexapoda</taxon>
        <taxon>Insecta</taxon>
        <taxon>Pterygota</taxon>
        <taxon>Neoptera</taxon>
        <taxon>Endopterygota</taxon>
        <taxon>Hymenoptera</taxon>
        <taxon>Apocrita</taxon>
        <taxon>Ichneumonoidea</taxon>
        <taxon>Braconidae</taxon>
        <taxon>Aphidiinae</taxon>
        <taxon>Aphidius</taxon>
    </lineage>
</organism>
<comment type="caution">
    <text evidence="3">The sequence shown here is derived from an EMBL/GenBank/DDBJ whole genome shotgun (WGS) entry which is preliminary data.</text>
</comment>
<sequence length="573" mass="67001">MQFLRRTNILSRAKMKYDNQINCKIIFRCLNSNLKLLVPDEEEESNNYTINHHVDHQNKPSSTFADYKQFIIQNLGVDENEANILIHRSNKFLQIPLKTIDHCCHICRMRNIDMKNGLTDIKFLELNEQQLEERIASLKEMGAMYITTTMITRCGGSSNVALFKAFAEIPKNKNICQELYSILHDPPHDVPKLASISETLSIKEYRKLIINHYIKWRLEFPSDQDKLLKLVTSKLLYKSFANIKNSFDVLHYDYGLPIEIIRTKRCLENTCAIDMKKILNELKTICGLSVKYLLNHWPQLHKMKYENVSMAKKLLEKYNFTKIQLENCPEILLVDVDNLIDGIEAINNLPELKGLIDHPLILQIVLTKDGISNRIHYLKYLGFASNFTIKVLGSSLSKFDTYLKDTRSRHKDKEFFLDLAKQIGIDFVKLKIELKKHPLWKRANVMSIYGTRKYLMDNFDIQDVHQNLQLLLYSREKVEGICIDLIKMNESLNQEDRYTSCQLLALCIYEIEKAYHFTGEGIWELTREIQTTPRYQQNEEEEEEEEEEEHEKYLEDPRVAGGDATDAADDVDD</sequence>
<evidence type="ECO:0000313" key="4">
    <source>
        <dbReference type="Proteomes" id="UP000639338"/>
    </source>
</evidence>
<accession>A0A834Y2T4</accession>
<feature type="coiled-coil region" evidence="1">
    <location>
        <begin position="114"/>
        <end position="141"/>
    </location>
</feature>